<organism evidence="2">
    <name type="scientific">Desulfofervidus auxilii</name>
    <dbReference type="NCBI Taxonomy" id="1621989"/>
    <lineage>
        <taxon>Bacteria</taxon>
        <taxon>Pseudomonadati</taxon>
        <taxon>Thermodesulfobacteriota</taxon>
        <taxon>Candidatus Desulfofervidia</taxon>
        <taxon>Candidatus Desulfofervidales</taxon>
        <taxon>Candidatus Desulfofervidaceae</taxon>
        <taxon>Candidatus Desulfofervidus</taxon>
    </lineage>
</organism>
<name>A0A7C1W4M7_DESA2</name>
<protein>
    <submittedName>
        <fullName evidence="2">M48 family peptidase</fullName>
    </submittedName>
</protein>
<evidence type="ECO:0000313" key="2">
    <source>
        <dbReference type="EMBL" id="HEC68460.1"/>
    </source>
</evidence>
<sequence length="185" mass="22675">MELHNIPYKVSHRAVKYPRLEFKTGKLLIVLPLGSKPDILLDKYKHWIIKQFNFIKGCLESTKDKNLINRTEGEFRKLIYFLAKETSKELRVELNHIYFRKMRTKWASLSSAKNLTVNRLMKYLPEYLIRYVIFHELAHIIEKRHNEKFWEIISRKFKNYQKMEREMFIYWFLVSNYCKKRGNYS</sequence>
<comment type="caution">
    <text evidence="2">The sequence shown here is derived from an EMBL/GenBank/DDBJ whole genome shotgun (WGS) entry which is preliminary data.</text>
</comment>
<dbReference type="Gene3D" id="3.30.2010.10">
    <property type="entry name" value="Metalloproteases ('zincins'), catalytic domain"/>
    <property type="match status" value="1"/>
</dbReference>
<feature type="domain" description="YgjP-like metallopeptidase" evidence="1">
    <location>
        <begin position="62"/>
        <end position="167"/>
    </location>
</feature>
<proteinExistence type="predicted"/>
<dbReference type="InterPro" id="IPR053136">
    <property type="entry name" value="UTP_pyrophosphatase-like"/>
</dbReference>
<dbReference type="PANTHER" id="PTHR30399">
    <property type="entry name" value="UNCHARACTERIZED PROTEIN YGJP"/>
    <property type="match status" value="1"/>
</dbReference>
<reference evidence="2" key="1">
    <citation type="journal article" date="2020" name="mSystems">
        <title>Genome- and Community-Level Interaction Insights into Carbon Utilization and Element Cycling Functions of Hydrothermarchaeota in Hydrothermal Sediment.</title>
        <authorList>
            <person name="Zhou Z."/>
            <person name="Liu Y."/>
            <person name="Xu W."/>
            <person name="Pan J."/>
            <person name="Luo Z.H."/>
            <person name="Li M."/>
        </authorList>
    </citation>
    <scope>NUCLEOTIDE SEQUENCE [LARGE SCALE GENOMIC DNA]</scope>
    <source>
        <strain evidence="2">HyVt-389</strain>
    </source>
</reference>
<dbReference type="PANTHER" id="PTHR30399:SF1">
    <property type="entry name" value="UTP PYROPHOSPHATASE"/>
    <property type="match status" value="1"/>
</dbReference>
<dbReference type="InterPro" id="IPR002725">
    <property type="entry name" value="YgjP-like_metallopeptidase"/>
</dbReference>
<gene>
    <name evidence="2" type="ORF">ENI35_06610</name>
</gene>
<dbReference type="AlphaFoldDB" id="A0A7C1W4M7"/>
<dbReference type="Proteomes" id="UP000885738">
    <property type="component" value="Unassembled WGS sequence"/>
</dbReference>
<evidence type="ECO:0000259" key="1">
    <source>
        <dbReference type="Pfam" id="PF01863"/>
    </source>
</evidence>
<dbReference type="CDD" id="cd07344">
    <property type="entry name" value="M48_yhfN_like"/>
    <property type="match status" value="1"/>
</dbReference>
<dbReference type="Pfam" id="PF01863">
    <property type="entry name" value="YgjP-like"/>
    <property type="match status" value="1"/>
</dbReference>
<dbReference type="EMBL" id="DRIH01000235">
    <property type="protein sequence ID" value="HEC68460.1"/>
    <property type="molecule type" value="Genomic_DNA"/>
</dbReference>
<accession>A0A7C1W4M7</accession>